<dbReference type="EMBL" id="DWWS01000025">
    <property type="protein sequence ID" value="HJC23518.1"/>
    <property type="molecule type" value="Genomic_DNA"/>
</dbReference>
<feature type="region of interest" description="Disordered" evidence="3">
    <location>
        <begin position="137"/>
        <end position="158"/>
    </location>
</feature>
<gene>
    <name evidence="6" type="ORF">H9761_07425</name>
</gene>
<dbReference type="AlphaFoldDB" id="A0A9D2SPK6"/>
<reference evidence="6" key="1">
    <citation type="journal article" date="2021" name="PeerJ">
        <title>Extensive microbial diversity within the chicken gut microbiome revealed by metagenomics and culture.</title>
        <authorList>
            <person name="Gilroy R."/>
            <person name="Ravi A."/>
            <person name="Getino M."/>
            <person name="Pursley I."/>
            <person name="Horton D.L."/>
            <person name="Alikhan N.F."/>
            <person name="Baker D."/>
            <person name="Gharbi K."/>
            <person name="Hall N."/>
            <person name="Watson M."/>
            <person name="Adriaenssens E.M."/>
            <person name="Foster-Nyarko E."/>
            <person name="Jarju S."/>
            <person name="Secka A."/>
            <person name="Antonio M."/>
            <person name="Oren A."/>
            <person name="Chaudhuri R.R."/>
            <person name="La Ragione R."/>
            <person name="Hildebrand F."/>
            <person name="Pallen M.J."/>
        </authorList>
    </citation>
    <scope>NUCLEOTIDE SEQUENCE</scope>
    <source>
        <strain evidence="6">USAMLcec2-132</strain>
    </source>
</reference>
<dbReference type="PANTHER" id="PTHR32347:SF14">
    <property type="entry name" value="EFFLUX SYSTEM COMPONENT YKNX-RELATED"/>
    <property type="match status" value="1"/>
</dbReference>
<accession>A0A9D2SPK6</accession>
<comment type="subcellular location">
    <subcellularLocation>
        <location evidence="1">Cell envelope</location>
    </subcellularLocation>
</comment>
<name>A0A9D2SPK6_9FIRM</name>
<dbReference type="Gene3D" id="2.40.420.20">
    <property type="match status" value="1"/>
</dbReference>
<dbReference type="PANTHER" id="PTHR32347">
    <property type="entry name" value="EFFLUX SYSTEM COMPONENT YKNX-RELATED"/>
    <property type="match status" value="1"/>
</dbReference>
<evidence type="ECO:0000313" key="7">
    <source>
        <dbReference type="Proteomes" id="UP000823891"/>
    </source>
</evidence>
<evidence type="ECO:0000313" key="6">
    <source>
        <dbReference type="EMBL" id="HJC23518.1"/>
    </source>
</evidence>
<dbReference type="Gene3D" id="2.40.30.170">
    <property type="match status" value="1"/>
</dbReference>
<evidence type="ECO:0000256" key="3">
    <source>
        <dbReference type="SAM" id="MobiDB-lite"/>
    </source>
</evidence>
<protein>
    <submittedName>
        <fullName evidence="6">HlyD family efflux transporter periplasmic adaptor subunit</fullName>
    </submittedName>
</protein>
<feature type="compositionally biased region" description="Polar residues" evidence="3">
    <location>
        <begin position="144"/>
        <end position="158"/>
    </location>
</feature>
<evidence type="ECO:0000256" key="1">
    <source>
        <dbReference type="ARBA" id="ARBA00004196"/>
    </source>
</evidence>
<feature type="compositionally biased region" description="Low complexity" evidence="3">
    <location>
        <begin position="580"/>
        <end position="602"/>
    </location>
</feature>
<feature type="region of interest" description="Disordered" evidence="3">
    <location>
        <begin position="1"/>
        <end position="33"/>
    </location>
</feature>
<sequence>MSEMEKNTGTISEVQEMPEKKKRKKDKKTAAGGRKKKKRIPLIVAVILIVVFAGYSVVNSVIAKNTPTQVNTITASRGSVEETISTSGKVNSEQSRTYYAPVGAVITEMNVSLGDVVEEGQQLVTFDTSELESQKTKADLDASASANSYRSTQYQSDKNQSEYNEAVIGLDELKVLAAQQEQYVQGLKYNLEDNMQSKKEDLQNWLGKLNLELEIQNNKLSEPRSDESRERIQEVIQNLNESIRNTTNEISDLSMSDEMKEQQRIIDAEQKKLEDMNEEISRREGKESSSEGGIVDPYAKQQQADNMKSAQIAATEAAEKLERGQEGVKAEFGGIVTKIATMSSSANASAGGGLLEGATVSEGTELFTIESNRQVKVDISITKYDLSKIAVGQKADITIADQEYEGEVTKINKVAASNSQGSPVVGVEIHINNPDSDIFLGVEAQVVIHTNSAQDVITLPVEIVNTDRNGDFCYVVENGVVTMRRITTGISSDTDVEVTDGLKEGDLVVYDMTGTVTEGMNVLAVPAAQGAAQTQPESTEAGTETEASTGAESGTDAAGEMKAADGAEAELLEETRPAESAEAAETAQMAETETAGATEPAE</sequence>
<feature type="transmembrane region" description="Helical" evidence="4">
    <location>
        <begin position="40"/>
        <end position="58"/>
    </location>
</feature>
<keyword evidence="4" id="KW-0472">Membrane</keyword>
<dbReference type="InterPro" id="IPR058637">
    <property type="entry name" value="YknX-like_C"/>
</dbReference>
<dbReference type="GO" id="GO:0030313">
    <property type="term" value="C:cell envelope"/>
    <property type="evidence" value="ECO:0007669"/>
    <property type="project" value="UniProtKB-SubCell"/>
</dbReference>
<dbReference type="Gene3D" id="2.40.50.100">
    <property type="match status" value="1"/>
</dbReference>
<evidence type="ECO:0000259" key="5">
    <source>
        <dbReference type="Pfam" id="PF25989"/>
    </source>
</evidence>
<feature type="domain" description="YknX-like C-terminal permuted SH3-like" evidence="5">
    <location>
        <begin position="456"/>
        <end position="522"/>
    </location>
</feature>
<keyword evidence="2" id="KW-0175">Coiled coil</keyword>
<feature type="compositionally biased region" description="Basic residues" evidence="3">
    <location>
        <begin position="20"/>
        <end position="33"/>
    </location>
</feature>
<feature type="region of interest" description="Disordered" evidence="3">
    <location>
        <begin position="275"/>
        <end position="294"/>
    </location>
</feature>
<feature type="compositionally biased region" description="Low complexity" evidence="3">
    <location>
        <begin position="537"/>
        <end position="555"/>
    </location>
</feature>
<dbReference type="InterPro" id="IPR050465">
    <property type="entry name" value="UPF0194_transport"/>
</dbReference>
<dbReference type="Proteomes" id="UP000823891">
    <property type="component" value="Unassembled WGS sequence"/>
</dbReference>
<feature type="compositionally biased region" description="Basic and acidic residues" evidence="3">
    <location>
        <begin position="275"/>
        <end position="289"/>
    </location>
</feature>
<organism evidence="6 7">
    <name type="scientific">Candidatus Eisenbergiella merdavium</name>
    <dbReference type="NCBI Taxonomy" id="2838551"/>
    <lineage>
        <taxon>Bacteria</taxon>
        <taxon>Bacillati</taxon>
        <taxon>Bacillota</taxon>
        <taxon>Clostridia</taxon>
        <taxon>Lachnospirales</taxon>
        <taxon>Lachnospiraceae</taxon>
        <taxon>Eisenbergiella</taxon>
    </lineage>
</organism>
<dbReference type="Pfam" id="PF25989">
    <property type="entry name" value="YknX_C"/>
    <property type="match status" value="1"/>
</dbReference>
<reference evidence="6" key="2">
    <citation type="submission" date="2021-04" db="EMBL/GenBank/DDBJ databases">
        <authorList>
            <person name="Gilroy R."/>
        </authorList>
    </citation>
    <scope>NUCLEOTIDE SEQUENCE</scope>
    <source>
        <strain evidence="6">USAMLcec2-132</strain>
    </source>
</reference>
<comment type="caution">
    <text evidence="6">The sequence shown here is derived from an EMBL/GenBank/DDBJ whole genome shotgun (WGS) entry which is preliminary data.</text>
</comment>
<evidence type="ECO:0000256" key="2">
    <source>
        <dbReference type="ARBA" id="ARBA00023054"/>
    </source>
</evidence>
<proteinExistence type="predicted"/>
<keyword evidence="4" id="KW-1133">Transmembrane helix</keyword>
<feature type="region of interest" description="Disordered" evidence="3">
    <location>
        <begin position="528"/>
        <end position="602"/>
    </location>
</feature>
<evidence type="ECO:0000256" key="4">
    <source>
        <dbReference type="SAM" id="Phobius"/>
    </source>
</evidence>
<keyword evidence="4" id="KW-0812">Transmembrane</keyword>